<protein>
    <submittedName>
        <fullName evidence="3">Uncharacterized protein</fullName>
    </submittedName>
</protein>
<dbReference type="EMBL" id="JBAWTH010000016">
    <property type="protein sequence ID" value="KAL2288614.1"/>
    <property type="molecule type" value="Genomic_DNA"/>
</dbReference>
<proteinExistence type="predicted"/>
<feature type="chain" id="PRO_5046855691" evidence="2">
    <location>
        <begin position="21"/>
        <end position="280"/>
    </location>
</feature>
<dbReference type="Proteomes" id="UP001600888">
    <property type="component" value="Unassembled WGS sequence"/>
</dbReference>
<organism evidence="3 4">
    <name type="scientific">Diaporthe vaccinii</name>
    <dbReference type="NCBI Taxonomy" id="105482"/>
    <lineage>
        <taxon>Eukaryota</taxon>
        <taxon>Fungi</taxon>
        <taxon>Dikarya</taxon>
        <taxon>Ascomycota</taxon>
        <taxon>Pezizomycotina</taxon>
        <taxon>Sordariomycetes</taxon>
        <taxon>Sordariomycetidae</taxon>
        <taxon>Diaporthales</taxon>
        <taxon>Diaporthaceae</taxon>
        <taxon>Diaporthe</taxon>
        <taxon>Diaporthe eres species complex</taxon>
    </lineage>
</organism>
<evidence type="ECO:0000313" key="4">
    <source>
        <dbReference type="Proteomes" id="UP001600888"/>
    </source>
</evidence>
<comment type="caution">
    <text evidence="3">The sequence shown here is derived from an EMBL/GenBank/DDBJ whole genome shotgun (WGS) entry which is preliminary data.</text>
</comment>
<evidence type="ECO:0000256" key="1">
    <source>
        <dbReference type="SAM" id="MobiDB-lite"/>
    </source>
</evidence>
<sequence>MRLTAIASLSTLLLSLSTRAQDDVNAAASFQEATFWHRCPDKDNLNLDDGLSDCDCTRDGKPWWDWFGKKTCTVVVTQTVGGGETTPGIPQPTTPGCDQDGHCTVTVTQTVGNGGTPGIPSTTTEQPSQPFPTQTQPGFTQPTQTFSNPTQTFGNPTTTTIGQPGFPTQTSSLLSSVVSSASSSFSSIESQASSQISSVSSQASSELSSLTSKLSTATGADRSSITSEIGRLTSSAASRASSISSEARTSIFRTGAAAPLQTAGVAMGALFGGVAVLANI</sequence>
<feature type="region of interest" description="Disordered" evidence="1">
    <location>
        <begin position="110"/>
        <end position="171"/>
    </location>
</feature>
<feature type="signal peptide" evidence="2">
    <location>
        <begin position="1"/>
        <end position="20"/>
    </location>
</feature>
<keyword evidence="4" id="KW-1185">Reference proteome</keyword>
<reference evidence="3 4" key="1">
    <citation type="submission" date="2024-03" db="EMBL/GenBank/DDBJ databases">
        <title>A high-quality draft genome sequence of Diaporthe vaccinii, a causative agent of upright dieback and viscid rot disease in cranberry plants.</title>
        <authorList>
            <person name="Sarrasin M."/>
            <person name="Lang B.F."/>
            <person name="Burger G."/>
        </authorList>
    </citation>
    <scope>NUCLEOTIDE SEQUENCE [LARGE SCALE GENOMIC DNA]</scope>
    <source>
        <strain evidence="3 4">IS7</strain>
    </source>
</reference>
<name>A0ABR4F1Q1_9PEZI</name>
<evidence type="ECO:0000256" key="2">
    <source>
        <dbReference type="SAM" id="SignalP"/>
    </source>
</evidence>
<evidence type="ECO:0000313" key="3">
    <source>
        <dbReference type="EMBL" id="KAL2288614.1"/>
    </source>
</evidence>
<accession>A0ABR4F1Q1</accession>
<keyword evidence="2" id="KW-0732">Signal</keyword>
<gene>
    <name evidence="3" type="ORF">FJTKL_03970</name>
</gene>
<feature type="compositionally biased region" description="Low complexity" evidence="1">
    <location>
        <begin position="120"/>
        <end position="171"/>
    </location>
</feature>